<sequence>MENECAEKVKAIWATVTQGAVQNDSEIWRKGRHDPFPDCARTPSPPPPPHWECQRDGRAYVFFREPLNSGTAVQYTFQGEAFHIPSEKFSYEDGTSPSPPLSPPPTQPAVFAAAAVAAAVVPVVGGILCVCRYVVKKTMRNSGQSPKRAELGGAMPASGGNQTAENEATDTPPA</sequence>
<protein>
    <submittedName>
        <fullName evidence="3">Uncharacterized protein</fullName>
    </submittedName>
</protein>
<accession>A0A9D3PXE0</accession>
<proteinExistence type="predicted"/>
<keyword evidence="2" id="KW-0472">Membrane</keyword>
<evidence type="ECO:0000256" key="1">
    <source>
        <dbReference type="SAM" id="MobiDB-lite"/>
    </source>
</evidence>
<evidence type="ECO:0000313" key="4">
    <source>
        <dbReference type="Proteomes" id="UP001046870"/>
    </source>
</evidence>
<keyword evidence="4" id="KW-1185">Reference proteome</keyword>
<reference evidence="3" key="1">
    <citation type="submission" date="2021-01" db="EMBL/GenBank/DDBJ databases">
        <authorList>
            <person name="Zahm M."/>
            <person name="Roques C."/>
            <person name="Cabau C."/>
            <person name="Klopp C."/>
            <person name="Donnadieu C."/>
            <person name="Jouanno E."/>
            <person name="Lampietro C."/>
            <person name="Louis A."/>
            <person name="Herpin A."/>
            <person name="Echchiki A."/>
            <person name="Berthelot C."/>
            <person name="Parey E."/>
            <person name="Roest-Crollius H."/>
            <person name="Braasch I."/>
            <person name="Postlethwait J."/>
            <person name="Bobe J."/>
            <person name="Montfort J."/>
            <person name="Bouchez O."/>
            <person name="Begum T."/>
            <person name="Mejri S."/>
            <person name="Adams A."/>
            <person name="Chen W.-J."/>
            <person name="Guiguen Y."/>
        </authorList>
    </citation>
    <scope>NUCLEOTIDE SEQUENCE</scope>
    <source>
        <strain evidence="3">YG-15Mar2019-1</strain>
        <tissue evidence="3">Brain</tissue>
    </source>
</reference>
<keyword evidence="2" id="KW-0812">Transmembrane</keyword>
<gene>
    <name evidence="3" type="ORF">MATL_G00124500</name>
</gene>
<comment type="caution">
    <text evidence="3">The sequence shown here is derived from an EMBL/GenBank/DDBJ whole genome shotgun (WGS) entry which is preliminary data.</text>
</comment>
<keyword evidence="2" id="KW-1133">Transmembrane helix</keyword>
<evidence type="ECO:0000256" key="2">
    <source>
        <dbReference type="SAM" id="Phobius"/>
    </source>
</evidence>
<evidence type="ECO:0000313" key="3">
    <source>
        <dbReference type="EMBL" id="KAG7469028.1"/>
    </source>
</evidence>
<dbReference type="AlphaFoldDB" id="A0A9D3PXE0"/>
<organism evidence="3 4">
    <name type="scientific">Megalops atlanticus</name>
    <name type="common">Tarpon</name>
    <name type="synonym">Clupea gigantea</name>
    <dbReference type="NCBI Taxonomy" id="7932"/>
    <lineage>
        <taxon>Eukaryota</taxon>
        <taxon>Metazoa</taxon>
        <taxon>Chordata</taxon>
        <taxon>Craniata</taxon>
        <taxon>Vertebrata</taxon>
        <taxon>Euteleostomi</taxon>
        <taxon>Actinopterygii</taxon>
        <taxon>Neopterygii</taxon>
        <taxon>Teleostei</taxon>
        <taxon>Elopiformes</taxon>
        <taxon>Megalopidae</taxon>
        <taxon>Megalops</taxon>
    </lineage>
</organism>
<feature type="transmembrane region" description="Helical" evidence="2">
    <location>
        <begin position="109"/>
        <end position="135"/>
    </location>
</feature>
<feature type="region of interest" description="Disordered" evidence="1">
    <location>
        <begin position="140"/>
        <end position="174"/>
    </location>
</feature>
<name>A0A9D3PXE0_MEGAT</name>
<dbReference type="EMBL" id="JAFDVH010000010">
    <property type="protein sequence ID" value="KAG7469028.1"/>
    <property type="molecule type" value="Genomic_DNA"/>
</dbReference>
<dbReference type="Proteomes" id="UP001046870">
    <property type="component" value="Chromosome 10"/>
</dbReference>